<keyword evidence="1 4" id="KW-0349">Heme</keyword>
<organism evidence="8 9">
    <name type="scientific">Novipirellula artificiosorum</name>
    <dbReference type="NCBI Taxonomy" id="2528016"/>
    <lineage>
        <taxon>Bacteria</taxon>
        <taxon>Pseudomonadati</taxon>
        <taxon>Planctomycetota</taxon>
        <taxon>Planctomycetia</taxon>
        <taxon>Pirellulales</taxon>
        <taxon>Pirellulaceae</taxon>
        <taxon>Novipirellula</taxon>
    </lineage>
</organism>
<evidence type="ECO:0000256" key="1">
    <source>
        <dbReference type="ARBA" id="ARBA00022617"/>
    </source>
</evidence>
<feature type="transmembrane region" description="Helical" evidence="6">
    <location>
        <begin position="102"/>
        <end position="125"/>
    </location>
</feature>
<keyword evidence="6" id="KW-0812">Transmembrane</keyword>
<evidence type="ECO:0000256" key="5">
    <source>
        <dbReference type="SAM" id="MobiDB-lite"/>
    </source>
</evidence>
<dbReference type="EMBL" id="SJPV01000004">
    <property type="protein sequence ID" value="TWU38461.1"/>
    <property type="molecule type" value="Genomic_DNA"/>
</dbReference>
<dbReference type="OrthoDB" id="9773456at2"/>
<evidence type="ECO:0000313" key="8">
    <source>
        <dbReference type="EMBL" id="TWU38461.1"/>
    </source>
</evidence>
<dbReference type="Pfam" id="PF13442">
    <property type="entry name" value="Cytochrome_CBB3"/>
    <property type="match status" value="1"/>
</dbReference>
<keyword evidence="9" id="KW-1185">Reference proteome</keyword>
<feature type="region of interest" description="Disordered" evidence="5">
    <location>
        <begin position="294"/>
        <end position="315"/>
    </location>
</feature>
<name>A0A5C6DSJ4_9BACT</name>
<sequence>MSDDKNEKKVHGIVAEYTSVDSLLVACRRIRDAGYTKTDAFTPFAVHGIDEALGIKPTFLPWIALGGGVAGLVTALLMQIWMNGINYPYIISGKPYISLPAFMPVAFELTILFASFGAFFGMWALNGLPRFSNPIFTDPRFDRATDDRFFLYIDAKDKSFDQAGAEKLLGETGTEYINTVVDDDSSTTVPKFLLTTLIAVIAISFIPALVVARMRVTTSSKPRFHIFPDMDFSPARDAQQTTSLFADSRAMRPDVPGTVARGEMEENLDFLTGIQMELLSSVDADRAERLVRTYAQEGEPSEKASDQGAEPAKSVMDTTPWLEQNPIKITEAFVQQGQLQFNIYCSTCHGMDGRGNGLVNNRAQQIMASSWIPPASMHQQSLYAEQYPDGKLFSTISNGIRKMPGYAGQIKTRDRWAIVAYVRALQQSQNASLDLVPENQRAEIKAEQARVEKKLAEQAEAERKKEAE</sequence>
<protein>
    <recommendedName>
        <fullName evidence="7">Cytochrome c domain-containing protein</fullName>
    </recommendedName>
</protein>
<dbReference type="GO" id="GO:0046872">
    <property type="term" value="F:metal ion binding"/>
    <property type="evidence" value="ECO:0007669"/>
    <property type="project" value="UniProtKB-KW"/>
</dbReference>
<evidence type="ECO:0000256" key="3">
    <source>
        <dbReference type="ARBA" id="ARBA00023004"/>
    </source>
</evidence>
<feature type="transmembrane region" description="Helical" evidence="6">
    <location>
        <begin position="59"/>
        <end position="81"/>
    </location>
</feature>
<proteinExistence type="predicted"/>
<keyword evidence="3 4" id="KW-0408">Iron</keyword>
<accession>A0A5C6DSJ4</accession>
<dbReference type="SUPFAM" id="SSF46626">
    <property type="entry name" value="Cytochrome c"/>
    <property type="match status" value="1"/>
</dbReference>
<comment type="caution">
    <text evidence="8">The sequence shown here is derived from an EMBL/GenBank/DDBJ whole genome shotgun (WGS) entry which is preliminary data.</text>
</comment>
<keyword evidence="6" id="KW-1133">Transmembrane helix</keyword>
<dbReference type="Gene3D" id="1.10.760.10">
    <property type="entry name" value="Cytochrome c-like domain"/>
    <property type="match status" value="1"/>
</dbReference>
<evidence type="ECO:0000256" key="6">
    <source>
        <dbReference type="SAM" id="Phobius"/>
    </source>
</evidence>
<evidence type="ECO:0000259" key="7">
    <source>
        <dbReference type="PROSITE" id="PS51007"/>
    </source>
</evidence>
<reference evidence="8 9" key="1">
    <citation type="submission" date="2019-02" db="EMBL/GenBank/DDBJ databases">
        <title>Deep-cultivation of Planctomycetes and their phenomic and genomic characterization uncovers novel biology.</title>
        <authorList>
            <person name="Wiegand S."/>
            <person name="Jogler M."/>
            <person name="Boedeker C."/>
            <person name="Pinto D."/>
            <person name="Vollmers J."/>
            <person name="Rivas-Marin E."/>
            <person name="Kohn T."/>
            <person name="Peeters S.H."/>
            <person name="Heuer A."/>
            <person name="Rast P."/>
            <person name="Oberbeckmann S."/>
            <person name="Bunk B."/>
            <person name="Jeske O."/>
            <person name="Meyerdierks A."/>
            <person name="Storesund J.E."/>
            <person name="Kallscheuer N."/>
            <person name="Luecker S."/>
            <person name="Lage O.M."/>
            <person name="Pohl T."/>
            <person name="Merkel B.J."/>
            <person name="Hornburger P."/>
            <person name="Mueller R.-W."/>
            <person name="Bruemmer F."/>
            <person name="Labrenz M."/>
            <person name="Spormann A.M."/>
            <person name="Op Den Camp H."/>
            <person name="Overmann J."/>
            <person name="Amann R."/>
            <person name="Jetten M.S.M."/>
            <person name="Mascher T."/>
            <person name="Medema M.H."/>
            <person name="Devos D.P."/>
            <person name="Kaster A.-K."/>
            <person name="Ovreas L."/>
            <person name="Rohde M."/>
            <person name="Galperin M.Y."/>
            <person name="Jogler C."/>
        </authorList>
    </citation>
    <scope>NUCLEOTIDE SEQUENCE [LARGE SCALE GENOMIC DNA]</scope>
    <source>
        <strain evidence="8 9">Poly41</strain>
    </source>
</reference>
<feature type="transmembrane region" description="Helical" evidence="6">
    <location>
        <begin position="192"/>
        <end position="212"/>
    </location>
</feature>
<dbReference type="AlphaFoldDB" id="A0A5C6DSJ4"/>
<dbReference type="PANTHER" id="PTHR40394:SF2">
    <property type="entry name" value="QUINOL:CYTOCHROME C OXIDOREDUCTASE MEMBRANE PROTEIN"/>
    <property type="match status" value="1"/>
</dbReference>
<dbReference type="PANTHER" id="PTHR40394">
    <property type="entry name" value="LIPOPROTEIN-RELATED"/>
    <property type="match status" value="1"/>
</dbReference>
<dbReference type="InterPro" id="IPR036909">
    <property type="entry name" value="Cyt_c-like_dom_sf"/>
</dbReference>
<dbReference type="GO" id="GO:0009055">
    <property type="term" value="F:electron transfer activity"/>
    <property type="evidence" value="ECO:0007669"/>
    <property type="project" value="InterPro"/>
</dbReference>
<evidence type="ECO:0000313" key="9">
    <source>
        <dbReference type="Proteomes" id="UP000319143"/>
    </source>
</evidence>
<dbReference type="GO" id="GO:0020037">
    <property type="term" value="F:heme binding"/>
    <property type="evidence" value="ECO:0007669"/>
    <property type="project" value="InterPro"/>
</dbReference>
<evidence type="ECO:0000256" key="4">
    <source>
        <dbReference type="PROSITE-ProRule" id="PRU00433"/>
    </source>
</evidence>
<dbReference type="RefSeq" id="WP_146526767.1">
    <property type="nucleotide sequence ID" value="NZ_SJPV01000004.1"/>
</dbReference>
<dbReference type="Pfam" id="PF11821">
    <property type="entry name" value="ActD"/>
    <property type="match status" value="1"/>
</dbReference>
<feature type="domain" description="Cytochrome c" evidence="7">
    <location>
        <begin position="332"/>
        <end position="426"/>
    </location>
</feature>
<dbReference type="InterPro" id="IPR021776">
    <property type="entry name" value="ActD"/>
</dbReference>
<evidence type="ECO:0000256" key="2">
    <source>
        <dbReference type="ARBA" id="ARBA00022723"/>
    </source>
</evidence>
<gene>
    <name evidence="8" type="ORF">Poly41_29370</name>
</gene>
<dbReference type="PROSITE" id="PS51007">
    <property type="entry name" value="CYTC"/>
    <property type="match status" value="1"/>
</dbReference>
<dbReference type="Proteomes" id="UP000319143">
    <property type="component" value="Unassembled WGS sequence"/>
</dbReference>
<keyword evidence="2 4" id="KW-0479">Metal-binding</keyword>
<keyword evidence="6" id="KW-0472">Membrane</keyword>
<dbReference type="InterPro" id="IPR009056">
    <property type="entry name" value="Cyt_c-like_dom"/>
</dbReference>